<dbReference type="Pfam" id="PF04640">
    <property type="entry name" value="PLATZ"/>
    <property type="match status" value="1"/>
</dbReference>
<name>A0AAD5CA56_AMBAR</name>
<feature type="domain" description="B box-type" evidence="3">
    <location>
        <begin position="25"/>
        <end position="63"/>
    </location>
</feature>
<dbReference type="Proteomes" id="UP001206925">
    <property type="component" value="Unassembled WGS sequence"/>
</dbReference>
<organism evidence="4 5">
    <name type="scientific">Ambrosia artemisiifolia</name>
    <name type="common">Common ragweed</name>
    <dbReference type="NCBI Taxonomy" id="4212"/>
    <lineage>
        <taxon>Eukaryota</taxon>
        <taxon>Viridiplantae</taxon>
        <taxon>Streptophyta</taxon>
        <taxon>Embryophyta</taxon>
        <taxon>Tracheophyta</taxon>
        <taxon>Spermatophyta</taxon>
        <taxon>Magnoliopsida</taxon>
        <taxon>eudicotyledons</taxon>
        <taxon>Gunneridae</taxon>
        <taxon>Pentapetalae</taxon>
        <taxon>asterids</taxon>
        <taxon>campanulids</taxon>
        <taxon>Asterales</taxon>
        <taxon>Asteraceae</taxon>
        <taxon>Asteroideae</taxon>
        <taxon>Heliantheae alliance</taxon>
        <taxon>Heliantheae</taxon>
        <taxon>Ambrosia</taxon>
    </lineage>
</organism>
<evidence type="ECO:0000256" key="1">
    <source>
        <dbReference type="PROSITE-ProRule" id="PRU00024"/>
    </source>
</evidence>
<dbReference type="PROSITE" id="PS50119">
    <property type="entry name" value="ZF_BBOX"/>
    <property type="match status" value="1"/>
</dbReference>
<feature type="non-terminal residue" evidence="4">
    <location>
        <position position="1"/>
    </location>
</feature>
<gene>
    <name evidence="4" type="ORF">M8C21_027383</name>
</gene>
<evidence type="ECO:0000259" key="3">
    <source>
        <dbReference type="PROSITE" id="PS50119"/>
    </source>
</evidence>
<evidence type="ECO:0000256" key="2">
    <source>
        <dbReference type="SAM" id="MobiDB-lite"/>
    </source>
</evidence>
<accession>A0AAD5CA56</accession>
<dbReference type="PANTHER" id="PTHR31065">
    <property type="entry name" value="PLATZ TRANSCRIPTION FACTOR FAMILY PROTEIN"/>
    <property type="match status" value="1"/>
</dbReference>
<dbReference type="InterPro" id="IPR000315">
    <property type="entry name" value="Znf_B-box"/>
</dbReference>
<protein>
    <recommendedName>
        <fullName evidence="3">B box-type domain-containing protein</fullName>
    </recommendedName>
</protein>
<keyword evidence="1" id="KW-0863">Zinc-finger</keyword>
<dbReference type="InterPro" id="IPR006734">
    <property type="entry name" value="PLATZ"/>
</dbReference>
<dbReference type="EMBL" id="JAMZMK010008925">
    <property type="protein sequence ID" value="KAI7737917.1"/>
    <property type="molecule type" value="Genomic_DNA"/>
</dbReference>
<reference evidence="4" key="1">
    <citation type="submission" date="2022-06" db="EMBL/GenBank/DDBJ databases">
        <title>Uncovering the hologenomic basis of an extraordinary plant invasion.</title>
        <authorList>
            <person name="Bieker V.C."/>
            <person name="Martin M.D."/>
            <person name="Gilbert T."/>
            <person name="Hodgins K."/>
            <person name="Battlay P."/>
            <person name="Petersen B."/>
            <person name="Wilson J."/>
        </authorList>
    </citation>
    <scope>NUCLEOTIDE SEQUENCE</scope>
    <source>
        <strain evidence="4">AA19_3_7</strain>
        <tissue evidence="4">Leaf</tissue>
    </source>
</reference>
<keyword evidence="1" id="KW-0862">Zinc</keyword>
<comment type="caution">
    <text evidence="4">The sequence shown here is derived from an EMBL/GenBank/DDBJ whole genome shotgun (WGS) entry which is preliminary data.</text>
</comment>
<keyword evidence="5" id="KW-1185">Reference proteome</keyword>
<dbReference type="AlphaFoldDB" id="A0AAD5CA56"/>
<dbReference type="CDD" id="cd19756">
    <property type="entry name" value="Bbox2"/>
    <property type="match status" value="1"/>
</dbReference>
<evidence type="ECO:0000313" key="5">
    <source>
        <dbReference type="Proteomes" id="UP001206925"/>
    </source>
</evidence>
<dbReference type="GO" id="GO:0008270">
    <property type="term" value="F:zinc ion binding"/>
    <property type="evidence" value="ECO:0007669"/>
    <property type="project" value="UniProtKB-KW"/>
</dbReference>
<proteinExistence type="predicted"/>
<feature type="region of interest" description="Disordered" evidence="2">
    <location>
        <begin position="200"/>
        <end position="223"/>
    </location>
</feature>
<sequence>VESSSSTRLPTWLESLFSEKFFNPCMNHEYAKKNEQNIFCLDCCEAICHHCLHLHKSHRLLQIRRYLYHDVIRVGDAEKLMDCSYVQAYTTNRAKVVFLNPRPQTTACRNLTNNCISCERGLQHPYLFCSISCKVHHIMTKEGMMSEYLHECEILTLPEPGSDDWLMTPDSVIAPFISLTTSSHSTPNCTKVEIPAAAAARESITSPETVNRRKGMPRRSPFN</sequence>
<dbReference type="PANTHER" id="PTHR31065:SF52">
    <property type="entry name" value="B BOX-TYPE DOMAIN-CONTAINING PROTEIN"/>
    <property type="match status" value="1"/>
</dbReference>
<evidence type="ECO:0000313" key="4">
    <source>
        <dbReference type="EMBL" id="KAI7737917.1"/>
    </source>
</evidence>
<keyword evidence="1" id="KW-0479">Metal-binding</keyword>